<dbReference type="AlphaFoldDB" id="A0A9N7NVT7"/>
<dbReference type="InterPro" id="IPR001245">
    <property type="entry name" value="Ser-Thr/Tyr_kinase_cat_dom"/>
</dbReference>
<dbReference type="Gene3D" id="3.30.200.20">
    <property type="entry name" value="Phosphorylase Kinase, domain 1"/>
    <property type="match status" value="1"/>
</dbReference>
<dbReference type="Gene3D" id="1.10.510.10">
    <property type="entry name" value="Transferase(Phosphotransferase) domain 1"/>
    <property type="match status" value="1"/>
</dbReference>
<name>A0A9N7NVT7_STRHE</name>
<feature type="domain" description="Protein kinase" evidence="2">
    <location>
        <begin position="173"/>
        <end position="435"/>
    </location>
</feature>
<organism evidence="3 4">
    <name type="scientific">Striga hermonthica</name>
    <name type="common">Purple witchweed</name>
    <name type="synonym">Buchnera hermonthica</name>
    <dbReference type="NCBI Taxonomy" id="68872"/>
    <lineage>
        <taxon>Eukaryota</taxon>
        <taxon>Viridiplantae</taxon>
        <taxon>Streptophyta</taxon>
        <taxon>Embryophyta</taxon>
        <taxon>Tracheophyta</taxon>
        <taxon>Spermatophyta</taxon>
        <taxon>Magnoliopsida</taxon>
        <taxon>eudicotyledons</taxon>
        <taxon>Gunneridae</taxon>
        <taxon>Pentapetalae</taxon>
        <taxon>asterids</taxon>
        <taxon>lamiids</taxon>
        <taxon>Lamiales</taxon>
        <taxon>Orobanchaceae</taxon>
        <taxon>Buchnereae</taxon>
        <taxon>Striga</taxon>
    </lineage>
</organism>
<feature type="region of interest" description="Disordered" evidence="1">
    <location>
        <begin position="37"/>
        <end position="126"/>
    </location>
</feature>
<comment type="caution">
    <text evidence="3">The sequence shown here is derived from an EMBL/GenBank/DDBJ whole genome shotgun (WGS) entry which is preliminary data.</text>
</comment>
<dbReference type="SUPFAM" id="SSF56112">
    <property type="entry name" value="Protein kinase-like (PK-like)"/>
    <property type="match status" value="1"/>
</dbReference>
<reference evidence="3" key="1">
    <citation type="submission" date="2019-12" db="EMBL/GenBank/DDBJ databases">
        <authorList>
            <person name="Scholes J."/>
        </authorList>
    </citation>
    <scope>NUCLEOTIDE SEQUENCE</scope>
</reference>
<keyword evidence="3" id="KW-0808">Transferase</keyword>
<dbReference type="PANTHER" id="PTHR44329:SF73">
    <property type="entry name" value="OS01G0201200 PROTEIN"/>
    <property type="match status" value="1"/>
</dbReference>
<keyword evidence="4" id="KW-1185">Reference proteome</keyword>
<dbReference type="InterPro" id="IPR051681">
    <property type="entry name" value="Ser/Thr_Kinases-Pseudokinases"/>
</dbReference>
<dbReference type="CDD" id="cd13999">
    <property type="entry name" value="STKc_MAP3K-like"/>
    <property type="match status" value="1"/>
</dbReference>
<protein>
    <submittedName>
        <fullName evidence="3">Protein kinase superfamily protein</fullName>
    </submittedName>
</protein>
<evidence type="ECO:0000259" key="2">
    <source>
        <dbReference type="PROSITE" id="PS50011"/>
    </source>
</evidence>
<dbReference type="EMBL" id="CACSLK010030184">
    <property type="protein sequence ID" value="CAA0837149.1"/>
    <property type="molecule type" value="Genomic_DNA"/>
</dbReference>
<dbReference type="Pfam" id="PF07714">
    <property type="entry name" value="PK_Tyr_Ser-Thr"/>
    <property type="match status" value="1"/>
</dbReference>
<dbReference type="InterPro" id="IPR011009">
    <property type="entry name" value="Kinase-like_dom_sf"/>
</dbReference>
<keyword evidence="3" id="KW-0418">Kinase</keyword>
<dbReference type="FunFam" id="1.10.510.10:FF:000316">
    <property type="entry name" value="serine/threonine-protein kinase HT1"/>
    <property type="match status" value="1"/>
</dbReference>
<accession>A0A9N7NVT7</accession>
<dbReference type="InterPro" id="IPR008271">
    <property type="entry name" value="Ser/Thr_kinase_AS"/>
</dbReference>
<dbReference type="OrthoDB" id="4062651at2759"/>
<proteinExistence type="predicted"/>
<dbReference type="PANTHER" id="PTHR44329">
    <property type="entry name" value="SERINE/THREONINE-PROTEIN KINASE TNNI3K-RELATED"/>
    <property type="match status" value="1"/>
</dbReference>
<dbReference type="GO" id="GO:0005524">
    <property type="term" value="F:ATP binding"/>
    <property type="evidence" value="ECO:0007669"/>
    <property type="project" value="InterPro"/>
</dbReference>
<evidence type="ECO:0000256" key="1">
    <source>
        <dbReference type="SAM" id="MobiDB-lite"/>
    </source>
</evidence>
<dbReference type="Proteomes" id="UP001153555">
    <property type="component" value="Unassembled WGS sequence"/>
</dbReference>
<evidence type="ECO:0000313" key="4">
    <source>
        <dbReference type="Proteomes" id="UP001153555"/>
    </source>
</evidence>
<dbReference type="PROSITE" id="PS00108">
    <property type="entry name" value="PROTEIN_KINASE_ST"/>
    <property type="match status" value="1"/>
</dbReference>
<feature type="compositionally biased region" description="Polar residues" evidence="1">
    <location>
        <begin position="51"/>
        <end position="78"/>
    </location>
</feature>
<sequence length="480" mass="54442">MEEEATSWIRRTNFSHTVCHRFDSSRLNAATFTVTPRQTSLLPQHEPSPASPTTKQNNAAAQTGQIRKNPTSTRQRAVSPNPEIKLSDTFKEARLSQRRFSTPNPRGKPGSGHHKSSRSTSPLKYLTSMKFHDKPKSRKESSGYWTKYFDHGVGRVTSVETVDVEKMVDLSKLFLGNKFAHGAHSRLYQGFYMDEPVAMKMIMVPNDDDDDENGALGARLEKQFVREVSLLSRLRHENIIKLVAAFRKPAVFCIITEYLPEGSLRAYLHKHKDPLPMPKLISFALDIARGMEYIHSQGIIHRDLKPENILITQDFRLKVADFGIACEEANCDQLADDPGTYRWMAPEMIKRKKYGRKVDVYGFGLILWELVAGAIPYEEMTPIQAAFAVVNKNLRPAVPKDCAPAMKALIEQCWSLQPDKRPEFWQIVKVLEEFESSLALDGTLNLVQNPIFQDPKKGILHWIQKLGHQSTSSGPKPKFT</sequence>
<dbReference type="GO" id="GO:0004674">
    <property type="term" value="F:protein serine/threonine kinase activity"/>
    <property type="evidence" value="ECO:0007669"/>
    <property type="project" value="TreeGrafter"/>
</dbReference>
<gene>
    <name evidence="3" type="ORF">SHERM_04151</name>
</gene>
<dbReference type="PRINTS" id="PR00109">
    <property type="entry name" value="TYRKINASE"/>
</dbReference>
<dbReference type="PROSITE" id="PS50011">
    <property type="entry name" value="PROTEIN_KINASE_DOM"/>
    <property type="match status" value="1"/>
</dbReference>
<evidence type="ECO:0000313" key="3">
    <source>
        <dbReference type="EMBL" id="CAA0837149.1"/>
    </source>
</evidence>
<feature type="compositionally biased region" description="Basic and acidic residues" evidence="1">
    <location>
        <begin position="85"/>
        <end position="95"/>
    </location>
</feature>
<dbReference type="SMART" id="SM00220">
    <property type="entry name" value="S_TKc"/>
    <property type="match status" value="1"/>
</dbReference>
<dbReference type="InterPro" id="IPR000719">
    <property type="entry name" value="Prot_kinase_dom"/>
</dbReference>